<dbReference type="PANTHER" id="PTHR10858">
    <property type="entry name" value="DEOXYRIBONUCLEASE II"/>
    <property type="match status" value="1"/>
</dbReference>
<evidence type="ECO:0000256" key="2">
    <source>
        <dbReference type="ARBA" id="ARBA00022801"/>
    </source>
</evidence>
<dbReference type="EMBL" id="JANTQA010000019">
    <property type="protein sequence ID" value="KAJ3446753.1"/>
    <property type="molecule type" value="Genomic_DNA"/>
</dbReference>
<reference evidence="5" key="1">
    <citation type="submission" date="2022-08" db="EMBL/GenBank/DDBJ databases">
        <title>Novel sulfate-reducing endosymbionts in the free-living metamonad Anaeramoeba.</title>
        <authorList>
            <person name="Jerlstrom-Hultqvist J."/>
            <person name="Cepicka I."/>
            <person name="Gallot-Lavallee L."/>
            <person name="Salas-Leiva D."/>
            <person name="Curtis B.A."/>
            <person name="Zahonova K."/>
            <person name="Pipaliya S."/>
            <person name="Dacks J."/>
            <person name="Roger A.J."/>
        </authorList>
    </citation>
    <scope>NUCLEOTIDE SEQUENCE</scope>
    <source>
        <strain evidence="5">Schooner1</strain>
    </source>
</reference>
<proteinExistence type="inferred from homology"/>
<accession>A0AAV7ZXN1</accession>
<evidence type="ECO:0000313" key="6">
    <source>
        <dbReference type="Proteomes" id="UP001146793"/>
    </source>
</evidence>
<feature type="chain" id="PRO_5043451365" evidence="3">
    <location>
        <begin position="19"/>
        <end position="353"/>
    </location>
</feature>
<dbReference type="AlphaFoldDB" id="A0AAV7ZXN1"/>
<dbReference type="Proteomes" id="UP001146793">
    <property type="component" value="Unassembled WGS sequence"/>
</dbReference>
<name>A0AAV7ZXN1_9EUKA</name>
<comment type="caution">
    <text evidence="4">The sequence shown here is derived from an EMBL/GenBank/DDBJ whole genome shotgun (WGS) entry which is preliminary data.</text>
</comment>
<dbReference type="InterPro" id="IPR004947">
    <property type="entry name" value="DNase_II"/>
</dbReference>
<sequence>MTIKIFFVSLVFLTLVFGQSPSCLDESGNFVDWWIIYKYPVNSGADAEGYGYAYGDANSPTIVPTGKRVDQNLDGALGSTFKQAWNNKGSSSVGWLFYNDQIESELDTTSMAHSKGAVIWDEQTAAWIIHSLPKFPPPTSHPYSIPDSGDVYGQTFFCVSMNFKDVDDIGLSLRYRRALTFDYNFPSSYVSSLPNIHKTIYDDYIDGPITLTQHFSTIKNVDFVSFAKTKEWATDLGLTIYEDLVQPELGIDAAWQTWTNGAGGKQPSFCKSNGYEWDSVNILYVQIDDSITWKQTKDHAKWGVSLTPGRDYVCFSGINRMDSQMSRGGGAVCLKHDGIYNSFKGFIQERDYC</sequence>
<evidence type="ECO:0000313" key="4">
    <source>
        <dbReference type="EMBL" id="KAJ3446753.1"/>
    </source>
</evidence>
<dbReference type="GO" id="GO:0004531">
    <property type="term" value="F:deoxyribonuclease II activity"/>
    <property type="evidence" value="ECO:0007669"/>
    <property type="project" value="InterPro"/>
</dbReference>
<keyword evidence="2" id="KW-0378">Hydrolase</keyword>
<dbReference type="EMBL" id="JAOAOG010000016">
    <property type="protein sequence ID" value="KAJ6254851.1"/>
    <property type="molecule type" value="Genomic_DNA"/>
</dbReference>
<evidence type="ECO:0000256" key="3">
    <source>
        <dbReference type="SAM" id="SignalP"/>
    </source>
</evidence>
<keyword evidence="3" id="KW-0732">Signal</keyword>
<organism evidence="4 6">
    <name type="scientific">Anaeramoeba flamelloides</name>
    <dbReference type="NCBI Taxonomy" id="1746091"/>
    <lineage>
        <taxon>Eukaryota</taxon>
        <taxon>Metamonada</taxon>
        <taxon>Anaeramoebidae</taxon>
        <taxon>Anaeramoeba</taxon>
    </lineage>
</organism>
<gene>
    <name evidence="4" type="ORF">M0812_08082</name>
    <name evidence="5" type="ORF">M0813_11898</name>
</gene>
<comment type="similarity">
    <text evidence="1">Belongs to the DNase II family.</text>
</comment>
<keyword evidence="7" id="KW-1185">Reference proteome</keyword>
<reference evidence="4" key="2">
    <citation type="submission" date="2022-08" db="EMBL/GenBank/DDBJ databases">
        <title>Novel sulphate-reducing endosymbionts in the free-living metamonad Anaeramoeba.</title>
        <authorList>
            <person name="Jerlstrom-Hultqvist J."/>
            <person name="Cepicka I."/>
            <person name="Gallot-Lavallee L."/>
            <person name="Salas-Leiva D."/>
            <person name="Curtis B.A."/>
            <person name="Zahonova K."/>
            <person name="Pipaliya S."/>
            <person name="Dacks J."/>
            <person name="Roger A.J."/>
        </authorList>
    </citation>
    <scope>NUCLEOTIDE SEQUENCE</scope>
    <source>
        <strain evidence="4">Busselton2</strain>
    </source>
</reference>
<dbReference type="Proteomes" id="UP001150062">
    <property type="component" value="Unassembled WGS sequence"/>
</dbReference>
<evidence type="ECO:0000313" key="7">
    <source>
        <dbReference type="Proteomes" id="UP001150062"/>
    </source>
</evidence>
<evidence type="ECO:0000313" key="5">
    <source>
        <dbReference type="EMBL" id="KAJ6254851.1"/>
    </source>
</evidence>
<protein>
    <submittedName>
        <fullName evidence="4">Deoxyribonuclease ii</fullName>
    </submittedName>
</protein>
<evidence type="ECO:0000256" key="1">
    <source>
        <dbReference type="ARBA" id="ARBA00007527"/>
    </source>
</evidence>
<feature type="signal peptide" evidence="3">
    <location>
        <begin position="1"/>
        <end position="18"/>
    </location>
</feature>
<dbReference type="CDD" id="cd09120">
    <property type="entry name" value="PLDc_DNaseII_1"/>
    <property type="match status" value="1"/>
</dbReference>
<dbReference type="PANTHER" id="PTHR10858:SF23">
    <property type="entry name" value="DEOXYRIBONUCLEASE II"/>
    <property type="match status" value="1"/>
</dbReference>
<dbReference type="Pfam" id="PF03265">
    <property type="entry name" value="DNase_II"/>
    <property type="match status" value="1"/>
</dbReference>